<evidence type="ECO:0008006" key="4">
    <source>
        <dbReference type="Google" id="ProtNLM"/>
    </source>
</evidence>
<evidence type="ECO:0000256" key="1">
    <source>
        <dbReference type="SAM" id="MobiDB-lite"/>
    </source>
</evidence>
<evidence type="ECO:0000313" key="2">
    <source>
        <dbReference type="EMBL" id="KAB1116851.1"/>
    </source>
</evidence>
<reference evidence="2 3" key="1">
    <citation type="submission" date="2019-09" db="EMBL/GenBank/DDBJ databases">
        <title>High taxonomic diversity of Micromonospora strains isolated from Medicago sativa nodules in different geographical locations.</title>
        <authorList>
            <person name="Martinez-Hidalgo P."/>
            <person name="Flores-Felix J.D."/>
            <person name="Velazquez E."/>
            <person name="Brau L."/>
            <person name="Trujillo M.E."/>
            <person name="Martinez-Molina E."/>
        </authorList>
    </citation>
    <scope>NUCLEOTIDE SEQUENCE [LARGE SCALE GENOMIC DNA]</scope>
    <source>
        <strain evidence="2 3">ALFB5</strain>
    </source>
</reference>
<evidence type="ECO:0000313" key="3">
    <source>
        <dbReference type="Proteomes" id="UP000471364"/>
    </source>
</evidence>
<sequence length="207" mass="22531">MREHPCQQHRPGHHADNCLTGPCGFCGTDLHTTASGECRSCLRIVCEACDGGYQPDLGPICGPCARPDTSGDAGTHQGDFTPPNAQELHRLCVFELALNCGHLVTMALTGWYPVSVACCDRLGGTILHGLYVPYSSHVDATKLLSERYEHRPKGTPPDPDRLIDRRPRTDEPYQSPRPGGPTHTGRYPARVGAAWSLDGSIPREKTH</sequence>
<protein>
    <recommendedName>
        <fullName evidence="4">TNFR-Cys domain-containing protein</fullName>
    </recommendedName>
</protein>
<accession>A0ABQ6UJS5</accession>
<comment type="caution">
    <text evidence="2">The sequence shown here is derived from an EMBL/GenBank/DDBJ whole genome shotgun (WGS) entry which is preliminary data.</text>
</comment>
<dbReference type="EMBL" id="WAAR01000034">
    <property type="protein sequence ID" value="KAB1116851.1"/>
    <property type="molecule type" value="Genomic_DNA"/>
</dbReference>
<feature type="region of interest" description="Disordered" evidence="1">
    <location>
        <begin position="146"/>
        <end position="207"/>
    </location>
</feature>
<dbReference type="Proteomes" id="UP000471364">
    <property type="component" value="Unassembled WGS sequence"/>
</dbReference>
<organism evidence="2 3">
    <name type="scientific">Micromonospora aurantiaca</name>
    <name type="common">nom. illeg.</name>
    <dbReference type="NCBI Taxonomy" id="47850"/>
    <lineage>
        <taxon>Bacteria</taxon>
        <taxon>Bacillati</taxon>
        <taxon>Actinomycetota</taxon>
        <taxon>Actinomycetes</taxon>
        <taxon>Micromonosporales</taxon>
        <taxon>Micromonosporaceae</taxon>
        <taxon>Micromonospora</taxon>
    </lineage>
</organism>
<proteinExistence type="predicted"/>
<keyword evidence="3" id="KW-1185">Reference proteome</keyword>
<dbReference type="RefSeq" id="WP_151012401.1">
    <property type="nucleotide sequence ID" value="NZ_JBNJLV010000001.1"/>
</dbReference>
<feature type="compositionally biased region" description="Basic and acidic residues" evidence="1">
    <location>
        <begin position="146"/>
        <end position="171"/>
    </location>
</feature>
<gene>
    <name evidence="2" type="ORF">F6X54_10230</name>
</gene>
<name>A0ABQ6UJS5_9ACTN</name>